<dbReference type="InterPro" id="IPR051623">
    <property type="entry name" value="FTCD"/>
</dbReference>
<dbReference type="EMBL" id="BMAR01000005">
    <property type="protein sequence ID" value="GFR43255.1"/>
    <property type="molecule type" value="Genomic_DNA"/>
</dbReference>
<dbReference type="PANTHER" id="PTHR12234:SF1">
    <property type="entry name" value="FORMIMINOTRANSFERASE N-TERMINAL SUBDOMAIN-CONTAINING PROTEIN"/>
    <property type="match status" value="1"/>
</dbReference>
<dbReference type="PANTHER" id="PTHR12234">
    <property type="entry name" value="FORMIMINOTRANSFERASE-CYCLODEAMINASE"/>
    <property type="match status" value="1"/>
</dbReference>
<dbReference type="GO" id="GO:0030409">
    <property type="term" value="F:glutamate formimidoyltransferase activity"/>
    <property type="evidence" value="ECO:0007669"/>
    <property type="project" value="UniProtKB-EC"/>
</dbReference>
<name>A0AAD3DK04_9CHLO</name>
<keyword evidence="2" id="KW-0808">Transferase</keyword>
<evidence type="ECO:0000259" key="4">
    <source>
        <dbReference type="SMART" id="SM01221"/>
    </source>
</evidence>
<comment type="caution">
    <text evidence="6">The sequence shown here is derived from an EMBL/GenBank/DDBJ whole genome shotgun (WGS) entry which is preliminary data.</text>
</comment>
<keyword evidence="7" id="KW-1185">Reference proteome</keyword>
<dbReference type="AlphaFoldDB" id="A0AAD3DK04"/>
<dbReference type="SUPFAM" id="SSF55116">
    <property type="entry name" value="Formiminotransferase domain of formiminotransferase-cyclodeaminase"/>
    <property type="match status" value="3"/>
</dbReference>
<dbReference type="InterPro" id="IPR013802">
    <property type="entry name" value="Formiminotransferase_C"/>
</dbReference>
<dbReference type="Gene3D" id="3.30.70.670">
    <property type="entry name" value="Formiminotransferase, C-terminal subdomain"/>
    <property type="match status" value="1"/>
</dbReference>
<dbReference type="Pfam" id="PF07837">
    <property type="entry name" value="FTCD_N"/>
    <property type="match status" value="2"/>
</dbReference>
<feature type="compositionally biased region" description="Low complexity" evidence="3">
    <location>
        <begin position="307"/>
        <end position="317"/>
    </location>
</feature>
<dbReference type="Proteomes" id="UP001054857">
    <property type="component" value="Unassembled WGS sequence"/>
</dbReference>
<feature type="region of interest" description="Disordered" evidence="3">
    <location>
        <begin position="292"/>
        <end position="331"/>
    </location>
</feature>
<sequence>MYGGFERWLWTLHARLQNWGHRSVSTNDIMLCSRVARLARFVTKDFRLLARASPDAITRMRAREIHCAIGCNVYISEGRNRPLIVSLQAEAETTPGVVLAHTFVDEPYNRTGFTFVSHNPDQLAAAVVRLSHSALLQLDLRTHAASHPRLGAVDHISLHPLQLGSHHGCAPGNSSRSRSRSGSSSGRDGSASSGHGSSRFAADAATAVPAPGGGHDGPAGNTAGGDAEQAGCMAVAAACAQDIARQLAEGPGGGVPVYLYGHAHTGRRTLAEVRRQLGYFQRSQAGNWQGALSTLPRAHPHPHPQHQEQQPGPNQEQTRSQDQGQEQRQVPAAAQALPLLSCPPDLGPAAAPPRSGVVTIGAVPWVVNYNVPLVGVEPGQARQLARALSERGGGLPHVQAMALLHADGCVEVACNLLDAAVTPPEVLQRRLAELAAAAGLPAAAVRRGYCTNKSPEELLRIAAEAAAAAEGAI</sequence>
<dbReference type="Gene3D" id="3.30.990.10">
    <property type="entry name" value="Formiminotransferase, N-terminal subdomain"/>
    <property type="match status" value="1"/>
</dbReference>
<feature type="domain" description="Formiminotransferase C-terminal subdomain" evidence="4">
    <location>
        <begin position="372"/>
        <end position="462"/>
    </location>
</feature>
<gene>
    <name evidence="6" type="ORF">Agub_g4316</name>
</gene>
<evidence type="ECO:0000256" key="1">
    <source>
        <dbReference type="ARBA" id="ARBA00012252"/>
    </source>
</evidence>
<organism evidence="6 7">
    <name type="scientific">Astrephomene gubernaculifera</name>
    <dbReference type="NCBI Taxonomy" id="47775"/>
    <lineage>
        <taxon>Eukaryota</taxon>
        <taxon>Viridiplantae</taxon>
        <taxon>Chlorophyta</taxon>
        <taxon>core chlorophytes</taxon>
        <taxon>Chlorophyceae</taxon>
        <taxon>CS clade</taxon>
        <taxon>Chlamydomonadales</taxon>
        <taxon>Astrephomenaceae</taxon>
        <taxon>Astrephomene</taxon>
    </lineage>
</organism>
<feature type="region of interest" description="Disordered" evidence="3">
    <location>
        <begin position="164"/>
        <end position="200"/>
    </location>
</feature>
<reference evidence="6 7" key="1">
    <citation type="journal article" date="2021" name="Sci. Rep.">
        <title>Genome sequencing of the multicellular alga Astrephomene provides insights into convergent evolution of germ-soma differentiation.</title>
        <authorList>
            <person name="Yamashita S."/>
            <person name="Yamamoto K."/>
            <person name="Matsuzaki R."/>
            <person name="Suzuki S."/>
            <person name="Yamaguchi H."/>
            <person name="Hirooka S."/>
            <person name="Minakuchi Y."/>
            <person name="Miyagishima S."/>
            <person name="Kawachi M."/>
            <person name="Toyoda A."/>
            <person name="Nozaki H."/>
        </authorList>
    </citation>
    <scope>NUCLEOTIDE SEQUENCE [LARGE SCALE GENOMIC DNA]</scope>
    <source>
        <strain evidence="6 7">NIES-4017</strain>
    </source>
</reference>
<dbReference type="InterPro" id="IPR012886">
    <property type="entry name" value="Formiminotransferase_N"/>
</dbReference>
<evidence type="ECO:0000256" key="3">
    <source>
        <dbReference type="SAM" id="MobiDB-lite"/>
    </source>
</evidence>
<dbReference type="SMART" id="SM01221">
    <property type="entry name" value="FTCD"/>
    <property type="match status" value="1"/>
</dbReference>
<dbReference type="InterPro" id="IPR037070">
    <property type="entry name" value="Formiminotransferase_C_sf"/>
</dbReference>
<feature type="compositionally biased region" description="Polar residues" evidence="3">
    <location>
        <begin position="318"/>
        <end position="328"/>
    </location>
</feature>
<dbReference type="EC" id="2.1.2.5" evidence="1"/>
<feature type="compositionally biased region" description="Low complexity" evidence="3">
    <location>
        <begin position="174"/>
        <end position="200"/>
    </location>
</feature>
<dbReference type="GO" id="GO:0005542">
    <property type="term" value="F:folic acid binding"/>
    <property type="evidence" value="ECO:0007669"/>
    <property type="project" value="InterPro"/>
</dbReference>
<accession>A0AAD3DK04</accession>
<evidence type="ECO:0000256" key="2">
    <source>
        <dbReference type="ARBA" id="ARBA00022679"/>
    </source>
</evidence>
<protein>
    <recommendedName>
        <fullName evidence="1">glutamate formimidoyltransferase</fullName>
        <ecNumber evidence="1">2.1.2.5</ecNumber>
    </recommendedName>
</protein>
<evidence type="ECO:0000313" key="6">
    <source>
        <dbReference type="EMBL" id="GFR43255.1"/>
    </source>
</evidence>
<evidence type="ECO:0000313" key="7">
    <source>
        <dbReference type="Proteomes" id="UP001054857"/>
    </source>
</evidence>
<evidence type="ECO:0000259" key="5">
    <source>
        <dbReference type="SMART" id="SM01222"/>
    </source>
</evidence>
<dbReference type="InterPro" id="IPR037064">
    <property type="entry name" value="Formiminotransferase_N_sf"/>
</dbReference>
<dbReference type="SMART" id="SM01222">
    <property type="entry name" value="FTCD_N"/>
    <property type="match status" value="1"/>
</dbReference>
<feature type="domain" description="Formiminotransferase N-terminal subdomain" evidence="5">
    <location>
        <begin position="67"/>
        <end position="364"/>
    </location>
</feature>
<dbReference type="InterPro" id="IPR022384">
    <property type="entry name" value="FormiminoTrfase_cat_dom_sf"/>
</dbReference>
<proteinExistence type="predicted"/>